<accession>A0A8C4MFC6</accession>
<dbReference type="AlphaFoldDB" id="A0A8C4MFC6"/>
<name>A0A8C4MFC6_EQUAS</name>
<evidence type="ECO:0000256" key="1">
    <source>
        <dbReference type="ARBA" id="ARBA00006432"/>
    </source>
</evidence>
<organism evidence="13">
    <name type="scientific">Equus asinus asinus</name>
    <dbReference type="NCBI Taxonomy" id="83772"/>
    <lineage>
        <taxon>Eukaryota</taxon>
        <taxon>Metazoa</taxon>
        <taxon>Chordata</taxon>
        <taxon>Craniata</taxon>
        <taxon>Vertebrata</taxon>
        <taxon>Euteleostomi</taxon>
        <taxon>Mammalia</taxon>
        <taxon>Eutheria</taxon>
        <taxon>Laurasiatheria</taxon>
        <taxon>Perissodactyla</taxon>
        <taxon>Equidae</taxon>
        <taxon>Equus</taxon>
    </lineage>
</organism>
<evidence type="ECO:0000256" key="9">
    <source>
        <dbReference type="ARBA" id="ARBA00048666"/>
    </source>
</evidence>
<dbReference type="Pfam" id="PF00501">
    <property type="entry name" value="AMP-binding"/>
    <property type="match status" value="1"/>
</dbReference>
<dbReference type="GO" id="GO:0005789">
    <property type="term" value="C:endoplasmic reticulum membrane"/>
    <property type="evidence" value="ECO:0007669"/>
    <property type="project" value="TreeGrafter"/>
</dbReference>
<dbReference type="PROSITE" id="PS00455">
    <property type="entry name" value="AMP_BINDING"/>
    <property type="match status" value="1"/>
</dbReference>
<dbReference type="InterPro" id="IPR042099">
    <property type="entry name" value="ANL_N_sf"/>
</dbReference>
<dbReference type="EC" id="6.2.1.3" evidence="6"/>
<evidence type="ECO:0000256" key="7">
    <source>
        <dbReference type="ARBA" id="ARBA00036527"/>
    </source>
</evidence>
<feature type="transmembrane region" description="Helical" evidence="10">
    <location>
        <begin position="31"/>
        <end position="52"/>
    </location>
</feature>
<evidence type="ECO:0000256" key="3">
    <source>
        <dbReference type="ARBA" id="ARBA00022832"/>
    </source>
</evidence>
<gene>
    <name evidence="13" type="primary">SLC27A4</name>
</gene>
<feature type="domain" description="AMP-binding enzyme C-terminal" evidence="12">
    <location>
        <begin position="553"/>
        <end position="630"/>
    </location>
</feature>
<comment type="catalytic activity">
    <reaction evidence="7">
        <text>a very long-chain fatty acid + ATP + CoA = a very long-chain fatty acyl-CoA + AMP + diphosphate</text>
        <dbReference type="Rhea" id="RHEA:54536"/>
        <dbReference type="ChEBI" id="CHEBI:30616"/>
        <dbReference type="ChEBI" id="CHEBI:33019"/>
        <dbReference type="ChEBI" id="CHEBI:57287"/>
        <dbReference type="ChEBI" id="CHEBI:58950"/>
        <dbReference type="ChEBI" id="CHEBI:138261"/>
        <dbReference type="ChEBI" id="CHEBI:456215"/>
    </reaction>
    <physiologicalReaction direction="left-to-right" evidence="7">
        <dbReference type="Rhea" id="RHEA:54537"/>
    </physiologicalReaction>
</comment>
<dbReference type="FunFam" id="3.30.300.30:FF:000002">
    <property type="entry name" value="Long-chain fatty acid transport protein 1"/>
    <property type="match status" value="1"/>
</dbReference>
<dbReference type="Gene3D" id="3.40.50.12780">
    <property type="entry name" value="N-terminal domain of ligase-like"/>
    <property type="match status" value="1"/>
</dbReference>
<feature type="transmembrane region" description="Helical" evidence="10">
    <location>
        <begin position="64"/>
        <end position="81"/>
    </location>
</feature>
<proteinExistence type="inferred from homology"/>
<dbReference type="GO" id="GO:0005886">
    <property type="term" value="C:plasma membrane"/>
    <property type="evidence" value="ECO:0007669"/>
    <property type="project" value="TreeGrafter"/>
</dbReference>
<dbReference type="GO" id="GO:0044539">
    <property type="term" value="P:long-chain fatty acid import into cell"/>
    <property type="evidence" value="ECO:0007669"/>
    <property type="project" value="TreeGrafter"/>
</dbReference>
<evidence type="ECO:0000256" key="2">
    <source>
        <dbReference type="ARBA" id="ARBA00022598"/>
    </source>
</evidence>
<dbReference type="InterPro" id="IPR020845">
    <property type="entry name" value="AMP-binding_CS"/>
</dbReference>
<dbReference type="Pfam" id="PF13193">
    <property type="entry name" value="AMP-binding_C"/>
    <property type="match status" value="1"/>
</dbReference>
<evidence type="ECO:0000256" key="8">
    <source>
        <dbReference type="ARBA" id="ARBA00041297"/>
    </source>
</evidence>
<dbReference type="InterPro" id="IPR025110">
    <property type="entry name" value="AMP-bd_C"/>
</dbReference>
<comment type="catalytic activity">
    <reaction evidence="9">
        <text>tetracosanoate + ATP + CoA = tetracosanoyl-CoA + AMP + diphosphate</text>
        <dbReference type="Rhea" id="RHEA:33639"/>
        <dbReference type="ChEBI" id="CHEBI:30616"/>
        <dbReference type="ChEBI" id="CHEBI:31014"/>
        <dbReference type="ChEBI" id="CHEBI:33019"/>
        <dbReference type="ChEBI" id="CHEBI:57287"/>
        <dbReference type="ChEBI" id="CHEBI:65052"/>
        <dbReference type="ChEBI" id="CHEBI:456215"/>
    </reaction>
    <physiologicalReaction direction="left-to-right" evidence="9">
        <dbReference type="Rhea" id="RHEA:33640"/>
    </physiologicalReaction>
</comment>
<protein>
    <recommendedName>
        <fullName evidence="6">long-chain-fatty-acid--CoA ligase</fullName>
        <ecNumber evidence="6">6.2.1.3</ecNumber>
    </recommendedName>
    <alternativeName>
        <fullName evidence="8">Long-chain-fatty-acid--CoA ligase</fullName>
    </alternativeName>
</protein>
<evidence type="ECO:0000313" key="13">
    <source>
        <dbReference type="Ensembl" id="ENSEASP00005024620.1"/>
    </source>
</evidence>
<evidence type="ECO:0000256" key="6">
    <source>
        <dbReference type="ARBA" id="ARBA00026121"/>
    </source>
</evidence>
<dbReference type="InterPro" id="IPR000873">
    <property type="entry name" value="AMP-dep_synth/lig_dom"/>
</dbReference>
<evidence type="ECO:0000259" key="12">
    <source>
        <dbReference type="Pfam" id="PF13193"/>
    </source>
</evidence>
<keyword evidence="4" id="KW-0445">Lipid transport</keyword>
<keyword evidence="5" id="KW-0443">Lipid metabolism</keyword>
<evidence type="ECO:0000256" key="10">
    <source>
        <dbReference type="SAM" id="Phobius"/>
    </source>
</evidence>
<dbReference type="PANTHER" id="PTHR43107:SF11">
    <property type="entry name" value="LONG-CHAIN FATTY ACID TRANSPORT PROTEIN 4"/>
    <property type="match status" value="1"/>
</dbReference>
<keyword evidence="2" id="KW-0436">Ligase</keyword>
<keyword evidence="4" id="KW-0813">Transport</keyword>
<comment type="similarity">
    <text evidence="1">Belongs to the ATP-dependent AMP-binding enzyme family.</text>
</comment>
<dbReference type="InterPro" id="IPR045851">
    <property type="entry name" value="AMP-bd_C_sf"/>
</dbReference>
<dbReference type="PANTHER" id="PTHR43107">
    <property type="entry name" value="LONG-CHAIN FATTY ACID TRANSPORT PROTEIN"/>
    <property type="match status" value="1"/>
</dbReference>
<dbReference type="GO" id="GO:0090434">
    <property type="term" value="F:oleoyl-CoA ligase activity"/>
    <property type="evidence" value="ECO:0007669"/>
    <property type="project" value="TreeGrafter"/>
</dbReference>
<sequence>MAKPQYGRPFGIIVAWLPGSGGGRPRHLGPLTALCPQATMLLGASLVGMLLFSRLVLKLPWAQVGFSLLLLYLGSGGWPFIRIFIKTIRRDVFGGMVLLKVKVKVRRYLREQKTVPLLFASTVRRHPDKTALIFEGTDTHWTFRQLDNYSSSVANFLQTQGLASGDVAALFMENRNEFVGLWLGMAKLGVEAALINTNLRRDALCQCLTTSQARALIFGSEMAPAVFEFHASLDPSLLLFCSGPWEPSAVPAGTKHLDPLLADAPNHLPSLPDKGFTDKLLYIYTSGTTGLPKAAIVVHSRYYRMAALVYYGFRMRPNDIVYNCLPLYHSAGNIVGIGQCLLHGMTVVIRKKFSASRFWDDCIKYNCTIVQYIGELCRYLLNQPPREAENQHRVRMALGNGLRQSIWTEFSSRFHIPQVAEFYGATECNCSLGNFDSQVGACGFNSRILSFVYPIRLVRVNEDTMELIRGPDGVCLPCQPGLPWALMVEQILGIQQGLPALSHWATSQACPRPASHNPSLGDVLVMDELGYLYFRDRTGDTFRWKGENVSTTEVEGTLSRLLDMADVAVYGVEVPGTEGRAGMAAVASPAGSCDLEHFARLLEKELPLYARPIFLRFLPAQELHKTGTFKLLKMDLRKEGFDPAVVKDPLFYLDTRKCRYVPLDGEAYSRIQAGEERL</sequence>
<feature type="domain" description="AMP-dependent synthetase/ligase" evidence="11">
    <location>
        <begin position="120"/>
        <end position="432"/>
    </location>
</feature>
<evidence type="ECO:0000256" key="4">
    <source>
        <dbReference type="ARBA" id="ARBA00023055"/>
    </source>
</evidence>
<dbReference type="Ensembl" id="ENSEAST00005026700.1">
    <property type="protein sequence ID" value="ENSEASP00005024620.1"/>
    <property type="gene ID" value="ENSEASG00005016248.1"/>
</dbReference>
<dbReference type="Gene3D" id="3.30.300.30">
    <property type="match status" value="1"/>
</dbReference>
<dbReference type="GO" id="GO:0005324">
    <property type="term" value="F:long-chain fatty acid transmembrane transporter activity"/>
    <property type="evidence" value="ECO:0007669"/>
    <property type="project" value="TreeGrafter"/>
</dbReference>
<dbReference type="InterPro" id="IPR022272">
    <property type="entry name" value="Lipocalin_CS"/>
</dbReference>
<dbReference type="PROSITE" id="PS00213">
    <property type="entry name" value="LIPOCALIN"/>
    <property type="match status" value="1"/>
</dbReference>
<keyword evidence="10" id="KW-0472">Membrane</keyword>
<keyword evidence="3" id="KW-0276">Fatty acid metabolism</keyword>
<dbReference type="SUPFAM" id="SSF56801">
    <property type="entry name" value="Acetyl-CoA synthetase-like"/>
    <property type="match status" value="1"/>
</dbReference>
<dbReference type="GO" id="GO:0001579">
    <property type="term" value="P:medium-chain fatty acid transport"/>
    <property type="evidence" value="ECO:0007669"/>
    <property type="project" value="TreeGrafter"/>
</dbReference>
<reference evidence="13" key="1">
    <citation type="submission" date="2023-03" db="UniProtKB">
        <authorList>
            <consortium name="Ensembl"/>
        </authorList>
    </citation>
    <scope>IDENTIFICATION</scope>
</reference>
<keyword evidence="10" id="KW-1133">Transmembrane helix</keyword>
<evidence type="ECO:0000259" key="11">
    <source>
        <dbReference type="Pfam" id="PF00501"/>
    </source>
</evidence>
<evidence type="ECO:0000256" key="5">
    <source>
        <dbReference type="ARBA" id="ARBA00023098"/>
    </source>
</evidence>
<keyword evidence="10" id="KW-0812">Transmembrane</keyword>